<keyword evidence="3" id="KW-1185">Reference proteome</keyword>
<reference evidence="2 3" key="1">
    <citation type="submission" date="2023-09" db="EMBL/GenBank/DDBJ databases">
        <title>Genomes of two closely related lineages of the louse Polyplax serrata with different host specificities.</title>
        <authorList>
            <person name="Martinu J."/>
            <person name="Tarabai H."/>
            <person name="Stefka J."/>
            <person name="Hypsa V."/>
        </authorList>
    </citation>
    <scope>NUCLEOTIDE SEQUENCE [LARGE SCALE GENOMIC DNA]</scope>
    <source>
        <strain evidence="2">98ZLc_SE</strain>
    </source>
</reference>
<proteinExistence type="predicted"/>
<accession>A0ABR1AXK3</accession>
<evidence type="ECO:0000313" key="3">
    <source>
        <dbReference type="Proteomes" id="UP001359485"/>
    </source>
</evidence>
<gene>
    <name evidence="2" type="ORF">RUM44_003115</name>
</gene>
<protein>
    <submittedName>
        <fullName evidence="2">Uncharacterized protein</fullName>
    </submittedName>
</protein>
<dbReference type="Proteomes" id="UP001359485">
    <property type="component" value="Unassembled WGS sequence"/>
</dbReference>
<sequence length="103" mass="12081">MFSPAKYGKELNNQTDRGIFPPQSKKLDDTEDARRWPMDKTLYQSNAHCEFDNGNYCSKKINVSQEVEVNRHKGKTIRTPTCVRERKEEKDVIRENKDVDFGE</sequence>
<evidence type="ECO:0000256" key="1">
    <source>
        <dbReference type="SAM" id="MobiDB-lite"/>
    </source>
</evidence>
<evidence type="ECO:0000313" key="2">
    <source>
        <dbReference type="EMBL" id="KAK6630943.1"/>
    </source>
</evidence>
<feature type="region of interest" description="Disordered" evidence="1">
    <location>
        <begin position="1"/>
        <end position="31"/>
    </location>
</feature>
<organism evidence="2 3">
    <name type="scientific">Polyplax serrata</name>
    <name type="common">Common mouse louse</name>
    <dbReference type="NCBI Taxonomy" id="468196"/>
    <lineage>
        <taxon>Eukaryota</taxon>
        <taxon>Metazoa</taxon>
        <taxon>Ecdysozoa</taxon>
        <taxon>Arthropoda</taxon>
        <taxon>Hexapoda</taxon>
        <taxon>Insecta</taxon>
        <taxon>Pterygota</taxon>
        <taxon>Neoptera</taxon>
        <taxon>Paraneoptera</taxon>
        <taxon>Psocodea</taxon>
        <taxon>Troctomorpha</taxon>
        <taxon>Phthiraptera</taxon>
        <taxon>Anoplura</taxon>
        <taxon>Polyplacidae</taxon>
        <taxon>Polyplax</taxon>
    </lineage>
</organism>
<comment type="caution">
    <text evidence="2">The sequence shown here is derived from an EMBL/GenBank/DDBJ whole genome shotgun (WGS) entry which is preliminary data.</text>
</comment>
<name>A0ABR1AXK3_POLSC</name>
<dbReference type="EMBL" id="JAWJWF010000007">
    <property type="protein sequence ID" value="KAK6630943.1"/>
    <property type="molecule type" value="Genomic_DNA"/>
</dbReference>